<sequence length="45" mass="4925">MIEGAEAPSSVTASIVEWIHEHRPGAQAEVLRGGQQLYPYLFGVE</sequence>
<proteinExistence type="predicted"/>
<gene>
    <name evidence="2" type="ORF">UFOPK3954_01987</name>
</gene>
<dbReference type="AlphaFoldDB" id="A0A6J7PHD5"/>
<evidence type="ECO:0000313" key="2">
    <source>
        <dbReference type="EMBL" id="CAB5005060.1"/>
    </source>
</evidence>
<dbReference type="EMBL" id="CAFBON010000258">
    <property type="protein sequence ID" value="CAB5005060.1"/>
    <property type="molecule type" value="Genomic_DNA"/>
</dbReference>
<dbReference type="InterPro" id="IPR033470">
    <property type="entry name" value="FakA-like_C"/>
</dbReference>
<dbReference type="Pfam" id="PF13684">
    <property type="entry name" value="FakA-like_C"/>
    <property type="match status" value="1"/>
</dbReference>
<evidence type="ECO:0000259" key="1">
    <source>
        <dbReference type="Pfam" id="PF13684"/>
    </source>
</evidence>
<protein>
    <submittedName>
        <fullName evidence="2">Unannotated protein</fullName>
    </submittedName>
</protein>
<feature type="domain" description="Fatty acid kinase subunit A-like C-terminal" evidence="1">
    <location>
        <begin position="2"/>
        <end position="45"/>
    </location>
</feature>
<reference evidence="2" key="1">
    <citation type="submission" date="2020-05" db="EMBL/GenBank/DDBJ databases">
        <authorList>
            <person name="Chiriac C."/>
            <person name="Salcher M."/>
            <person name="Ghai R."/>
            <person name="Kavagutti S V."/>
        </authorList>
    </citation>
    <scope>NUCLEOTIDE SEQUENCE</scope>
</reference>
<organism evidence="2">
    <name type="scientific">freshwater metagenome</name>
    <dbReference type="NCBI Taxonomy" id="449393"/>
    <lineage>
        <taxon>unclassified sequences</taxon>
        <taxon>metagenomes</taxon>
        <taxon>ecological metagenomes</taxon>
    </lineage>
</organism>
<name>A0A6J7PHD5_9ZZZZ</name>
<accession>A0A6J7PHD5</accession>